<evidence type="ECO:0000313" key="3">
    <source>
        <dbReference type="Proteomes" id="UP000078542"/>
    </source>
</evidence>
<dbReference type="GO" id="GO:0071897">
    <property type="term" value="P:DNA biosynthetic process"/>
    <property type="evidence" value="ECO:0007669"/>
    <property type="project" value="UniProtKB-ARBA"/>
</dbReference>
<gene>
    <name evidence="2" type="ORF">ALC62_12755</name>
</gene>
<accession>A0A151IB85</accession>
<dbReference type="PANTHER" id="PTHR33327">
    <property type="entry name" value="ENDONUCLEASE"/>
    <property type="match status" value="1"/>
</dbReference>
<reference evidence="2 3" key="1">
    <citation type="submission" date="2016-03" db="EMBL/GenBank/DDBJ databases">
        <title>Cyphomyrmex costatus WGS genome.</title>
        <authorList>
            <person name="Nygaard S."/>
            <person name="Hu H."/>
            <person name="Boomsma J."/>
            <person name="Zhang G."/>
        </authorList>
    </citation>
    <scope>NUCLEOTIDE SEQUENCE [LARGE SCALE GENOMIC DNA]</scope>
    <source>
        <strain evidence="2">MS0001</strain>
        <tissue evidence="2">Whole body</tissue>
    </source>
</reference>
<dbReference type="EMBL" id="KQ978184">
    <property type="protein sequence ID" value="KYM96575.1"/>
    <property type="molecule type" value="Genomic_DNA"/>
</dbReference>
<name>A0A151IB85_9HYME</name>
<sequence>MSNVIAGLPHNNRYDSLKSLLIEHYSLTRGEELRTLLSDLTVKGRKPTRLLAEMRSLARHGRFDEEDLKTLFLEYLPRDVRMTLQVVPGNVDALAAVADKIMKHRPTDSGQEVTAIQKSDNDSIKEKLAEITEQLNQMKARFEKSSRSRSRSNSRSRGSRDSSRSRSHESKICFYHRRFRDKAKKCTEPCNWTQKKQDQQTRRKTSTAVVDFGDNRRYEFLPPIFRYGQSNWTPFPYRLAQGTLYAANGTHIKTFGERVMFLNLGLRKPIRCVCLIAQVPYAILGADVLFRYNLKPNLRLKKLEDAETGLSVKARIDKTSFAGISSFDKTTPIADILAEFPEILNPSVAIAKPQHFVTHQIETFGQPVFEQPRRLHPDKIKAAKTEFQYMLEQGYCRPSKSQ</sequence>
<evidence type="ECO:0000256" key="1">
    <source>
        <dbReference type="SAM" id="MobiDB-lite"/>
    </source>
</evidence>
<dbReference type="Proteomes" id="UP000078542">
    <property type="component" value="Unassembled WGS sequence"/>
</dbReference>
<organism evidence="2 3">
    <name type="scientific">Cyphomyrmex costatus</name>
    <dbReference type="NCBI Taxonomy" id="456900"/>
    <lineage>
        <taxon>Eukaryota</taxon>
        <taxon>Metazoa</taxon>
        <taxon>Ecdysozoa</taxon>
        <taxon>Arthropoda</taxon>
        <taxon>Hexapoda</taxon>
        <taxon>Insecta</taxon>
        <taxon>Pterygota</taxon>
        <taxon>Neoptera</taxon>
        <taxon>Endopterygota</taxon>
        <taxon>Hymenoptera</taxon>
        <taxon>Apocrita</taxon>
        <taxon>Aculeata</taxon>
        <taxon>Formicoidea</taxon>
        <taxon>Formicidae</taxon>
        <taxon>Myrmicinae</taxon>
        <taxon>Cyphomyrmex</taxon>
    </lineage>
</organism>
<evidence type="ECO:0000313" key="2">
    <source>
        <dbReference type="EMBL" id="KYM96575.1"/>
    </source>
</evidence>
<proteinExistence type="predicted"/>
<feature type="region of interest" description="Disordered" evidence="1">
    <location>
        <begin position="139"/>
        <end position="167"/>
    </location>
</feature>
<dbReference type="SUPFAM" id="SSF56672">
    <property type="entry name" value="DNA/RNA polymerases"/>
    <property type="match status" value="1"/>
</dbReference>
<keyword evidence="3" id="KW-1185">Reference proteome</keyword>
<feature type="compositionally biased region" description="Basic and acidic residues" evidence="1">
    <location>
        <begin position="158"/>
        <end position="167"/>
    </location>
</feature>
<dbReference type="PANTHER" id="PTHR33327:SF3">
    <property type="entry name" value="RNA-DIRECTED DNA POLYMERASE"/>
    <property type="match status" value="1"/>
</dbReference>
<dbReference type="STRING" id="456900.A0A151IB85"/>
<protein>
    <submittedName>
        <fullName evidence="2">Uncharacterized protein</fullName>
    </submittedName>
</protein>
<dbReference type="InterPro" id="IPR043502">
    <property type="entry name" value="DNA/RNA_pol_sf"/>
</dbReference>
<dbReference type="AlphaFoldDB" id="A0A151IB85"/>